<name>A0A9P9AN09_9HYPO</name>
<feature type="transmembrane region" description="Helical" evidence="5">
    <location>
        <begin position="119"/>
        <end position="138"/>
    </location>
</feature>
<comment type="subcellular location">
    <subcellularLocation>
        <location evidence="1">Membrane</location>
        <topology evidence="1">Multi-pass membrane protein</topology>
    </subcellularLocation>
</comment>
<evidence type="ECO:0000259" key="6">
    <source>
        <dbReference type="Pfam" id="PF01284"/>
    </source>
</evidence>
<dbReference type="InterPro" id="IPR008253">
    <property type="entry name" value="Marvel"/>
</dbReference>
<dbReference type="GO" id="GO:0016020">
    <property type="term" value="C:membrane"/>
    <property type="evidence" value="ECO:0007669"/>
    <property type="project" value="UniProtKB-SubCell"/>
</dbReference>
<feature type="domain" description="MARVEL" evidence="6">
    <location>
        <begin position="6"/>
        <end position="132"/>
    </location>
</feature>
<evidence type="ECO:0000256" key="2">
    <source>
        <dbReference type="ARBA" id="ARBA00022692"/>
    </source>
</evidence>
<evidence type="ECO:0000313" key="8">
    <source>
        <dbReference type="Proteomes" id="UP000777438"/>
    </source>
</evidence>
<evidence type="ECO:0000256" key="5">
    <source>
        <dbReference type="SAM" id="Phobius"/>
    </source>
</evidence>
<accession>A0A9P9AN09</accession>
<evidence type="ECO:0000256" key="1">
    <source>
        <dbReference type="ARBA" id="ARBA00004141"/>
    </source>
</evidence>
<organism evidence="7 8">
    <name type="scientific">Thelonectria olida</name>
    <dbReference type="NCBI Taxonomy" id="1576542"/>
    <lineage>
        <taxon>Eukaryota</taxon>
        <taxon>Fungi</taxon>
        <taxon>Dikarya</taxon>
        <taxon>Ascomycota</taxon>
        <taxon>Pezizomycotina</taxon>
        <taxon>Sordariomycetes</taxon>
        <taxon>Hypocreomycetidae</taxon>
        <taxon>Hypocreales</taxon>
        <taxon>Nectriaceae</taxon>
        <taxon>Thelonectria</taxon>
    </lineage>
</organism>
<sequence>MTRLAISILRGLQVVLALTSIGLSSYVVHWFMMTSRTSSFAPFSFLIFTSVFSILSVIYLEAAPRFAPRLSHSYVSITVEMLNTAFYFGGFIAIAVFIGNLQFCQGTVCSAGRADTVMAAAQFTSWIATTFLLAKDMFIRAGAKKSTKDINHEMQQA</sequence>
<proteinExistence type="predicted"/>
<gene>
    <name evidence="7" type="ORF">B0T10DRAFT_88747</name>
</gene>
<dbReference type="PANTHER" id="PTHR37451">
    <property type="entry name" value="MARVEL DOMAIN"/>
    <property type="match status" value="1"/>
</dbReference>
<evidence type="ECO:0000256" key="4">
    <source>
        <dbReference type="ARBA" id="ARBA00023136"/>
    </source>
</evidence>
<keyword evidence="4 5" id="KW-0472">Membrane</keyword>
<feature type="transmembrane region" description="Helical" evidence="5">
    <location>
        <begin position="81"/>
        <end position="99"/>
    </location>
</feature>
<keyword evidence="3 5" id="KW-1133">Transmembrane helix</keyword>
<dbReference type="PANTHER" id="PTHR37451:SF5">
    <property type="entry name" value="MARVEL DOMAIN-CONTAINING PROTEIN"/>
    <property type="match status" value="1"/>
</dbReference>
<feature type="transmembrane region" description="Helical" evidence="5">
    <location>
        <begin position="39"/>
        <end position="60"/>
    </location>
</feature>
<evidence type="ECO:0000256" key="3">
    <source>
        <dbReference type="ARBA" id="ARBA00022989"/>
    </source>
</evidence>
<dbReference type="AlphaFoldDB" id="A0A9P9AN09"/>
<reference evidence="7 8" key="1">
    <citation type="journal article" date="2021" name="Nat. Commun.">
        <title>Genetic determinants of endophytism in the Arabidopsis root mycobiome.</title>
        <authorList>
            <person name="Mesny F."/>
            <person name="Miyauchi S."/>
            <person name="Thiergart T."/>
            <person name="Pickel B."/>
            <person name="Atanasova L."/>
            <person name="Karlsson M."/>
            <person name="Huettel B."/>
            <person name="Barry K.W."/>
            <person name="Haridas S."/>
            <person name="Chen C."/>
            <person name="Bauer D."/>
            <person name="Andreopoulos W."/>
            <person name="Pangilinan J."/>
            <person name="LaButti K."/>
            <person name="Riley R."/>
            <person name="Lipzen A."/>
            <person name="Clum A."/>
            <person name="Drula E."/>
            <person name="Henrissat B."/>
            <person name="Kohler A."/>
            <person name="Grigoriev I.V."/>
            <person name="Martin F.M."/>
            <person name="Hacquard S."/>
        </authorList>
    </citation>
    <scope>NUCLEOTIDE SEQUENCE [LARGE SCALE GENOMIC DNA]</scope>
    <source>
        <strain evidence="7 8">MPI-CAGE-CH-0241</strain>
    </source>
</reference>
<dbReference type="Proteomes" id="UP000777438">
    <property type="component" value="Unassembled WGS sequence"/>
</dbReference>
<keyword evidence="2 5" id="KW-0812">Transmembrane</keyword>
<evidence type="ECO:0000313" key="7">
    <source>
        <dbReference type="EMBL" id="KAH6885928.1"/>
    </source>
</evidence>
<comment type="caution">
    <text evidence="7">The sequence shown here is derived from an EMBL/GenBank/DDBJ whole genome shotgun (WGS) entry which is preliminary data.</text>
</comment>
<feature type="transmembrane region" description="Helical" evidence="5">
    <location>
        <begin position="12"/>
        <end position="33"/>
    </location>
</feature>
<dbReference type="OrthoDB" id="2117453at2759"/>
<dbReference type="Pfam" id="PF01284">
    <property type="entry name" value="MARVEL"/>
    <property type="match status" value="1"/>
</dbReference>
<dbReference type="EMBL" id="JAGPYM010000017">
    <property type="protein sequence ID" value="KAH6885928.1"/>
    <property type="molecule type" value="Genomic_DNA"/>
</dbReference>
<protein>
    <recommendedName>
        <fullName evidence="6">MARVEL domain-containing protein</fullName>
    </recommendedName>
</protein>
<keyword evidence="8" id="KW-1185">Reference proteome</keyword>